<dbReference type="InterPro" id="IPR005877">
    <property type="entry name" value="YSIRK_signal_dom"/>
</dbReference>
<dbReference type="Proteomes" id="UP001565283">
    <property type="component" value="Unassembled WGS sequence"/>
</dbReference>
<reference evidence="5 6" key="1">
    <citation type="submission" date="2024-03" db="EMBL/GenBank/DDBJ databases">
        <title>Mouse gut bacterial collection (mGBC) of GemPharmatech.</title>
        <authorList>
            <person name="He Y."/>
            <person name="Dong L."/>
            <person name="Wu D."/>
            <person name="Gao X."/>
            <person name="Lin Z."/>
        </authorList>
    </citation>
    <scope>NUCLEOTIDE SEQUENCE [LARGE SCALE GENOMIC DNA]</scope>
    <source>
        <strain evidence="5 6">61-15</strain>
    </source>
</reference>
<evidence type="ECO:0000256" key="2">
    <source>
        <dbReference type="SAM" id="MobiDB-lite"/>
    </source>
</evidence>
<name>A0ABV4D4U0_9LACT</name>
<gene>
    <name evidence="5" type="ORF">AALA52_10025</name>
</gene>
<feature type="domain" description="YSIRK Gram-positive signal peptide" evidence="3">
    <location>
        <begin position="4"/>
        <end position="26"/>
    </location>
</feature>
<sequence length="357" mass="39039">MTPKRQRFAIKKLTVGVASVLIGTSFSLSMSIGTAIISADETSTQPVEEVNDSSIETPSSDEEPNLEKTIVTAEEVSKVNETPKTTVQSDAVSRTNDTTIQNNEPIIKEQPKLFATVPVDLKGSKIEFNKPTLHVNQDIDAINDLLTREYVENTIIKKLTLSDGTVYEGQALKDVLNENVASYDWADTPKVDVASDDVYARLRASLNNRRTVAWLMEVNVVGAKAKENLHTPWGTEINAIDAIANTAELKEFDTAIAPVSYDWKEKPNFSPEAGSDHKVTGVVSVNYPDGTTQDVEVTISVDESDAEKYEPKGQNVNTGLNETPKAEDGISNKSDLPESTTYEWKVPVDTSTSGEKD</sequence>
<accession>A0ABV4D4U0</accession>
<dbReference type="InterPro" id="IPR012706">
    <property type="entry name" value="Rib_alpha_Esp_rpt"/>
</dbReference>
<feature type="region of interest" description="Disordered" evidence="2">
    <location>
        <begin position="42"/>
        <end position="65"/>
    </location>
</feature>
<organism evidence="5 6">
    <name type="scientific">Lactococcus ileimucosae</name>
    <dbReference type="NCBI Taxonomy" id="2941329"/>
    <lineage>
        <taxon>Bacteria</taxon>
        <taxon>Bacillati</taxon>
        <taxon>Bacillota</taxon>
        <taxon>Bacilli</taxon>
        <taxon>Lactobacillales</taxon>
        <taxon>Streptococcaceae</taxon>
        <taxon>Lactococcus</taxon>
    </lineage>
</organism>
<keyword evidence="1" id="KW-0732">Signal</keyword>
<evidence type="ECO:0000259" key="4">
    <source>
        <dbReference type="Pfam" id="PF08428"/>
    </source>
</evidence>
<feature type="compositionally biased region" description="Polar residues" evidence="2">
    <location>
        <begin position="331"/>
        <end position="342"/>
    </location>
</feature>
<evidence type="ECO:0000313" key="6">
    <source>
        <dbReference type="Proteomes" id="UP001565283"/>
    </source>
</evidence>
<dbReference type="Pfam" id="PF04650">
    <property type="entry name" value="YSIRK_signal"/>
    <property type="match status" value="1"/>
</dbReference>
<dbReference type="Pfam" id="PF08428">
    <property type="entry name" value="Rib"/>
    <property type="match status" value="2"/>
</dbReference>
<evidence type="ECO:0000313" key="5">
    <source>
        <dbReference type="EMBL" id="MEY8444557.1"/>
    </source>
</evidence>
<dbReference type="NCBIfam" id="TIGR01168">
    <property type="entry name" value="YSIRK_signal"/>
    <property type="match status" value="1"/>
</dbReference>
<dbReference type="RefSeq" id="WP_369948912.1">
    <property type="nucleotide sequence ID" value="NZ_JBCLSH010000066.1"/>
</dbReference>
<evidence type="ECO:0000259" key="3">
    <source>
        <dbReference type="Pfam" id="PF04650"/>
    </source>
</evidence>
<feature type="domain" description="Rib" evidence="4">
    <location>
        <begin position="228"/>
        <end position="302"/>
    </location>
</feature>
<feature type="non-terminal residue" evidence="5">
    <location>
        <position position="357"/>
    </location>
</feature>
<proteinExistence type="predicted"/>
<keyword evidence="6" id="KW-1185">Reference proteome</keyword>
<evidence type="ECO:0000256" key="1">
    <source>
        <dbReference type="ARBA" id="ARBA00022729"/>
    </source>
</evidence>
<comment type="caution">
    <text evidence="5">The sequence shown here is derived from an EMBL/GenBank/DDBJ whole genome shotgun (WGS) entry which is preliminary data.</text>
</comment>
<dbReference type="InterPro" id="IPR059115">
    <property type="entry name" value="Rib"/>
</dbReference>
<dbReference type="NCBIfam" id="TIGR02331">
    <property type="entry name" value="rib_alpha"/>
    <property type="match status" value="2"/>
</dbReference>
<protein>
    <submittedName>
        <fullName evidence="5">Rib/alpha-like domain-containing protein</fullName>
    </submittedName>
</protein>
<dbReference type="EMBL" id="JBCLSH010000066">
    <property type="protein sequence ID" value="MEY8444557.1"/>
    <property type="molecule type" value="Genomic_DNA"/>
</dbReference>
<feature type="region of interest" description="Disordered" evidence="2">
    <location>
        <begin position="303"/>
        <end position="357"/>
    </location>
</feature>
<feature type="compositionally biased region" description="Polar residues" evidence="2">
    <location>
        <begin position="42"/>
        <end position="58"/>
    </location>
</feature>
<feature type="domain" description="Rib" evidence="4">
    <location>
        <begin position="305"/>
        <end position="357"/>
    </location>
</feature>